<dbReference type="AlphaFoldDB" id="A0A0M8ZR05"/>
<evidence type="ECO:0000313" key="2">
    <source>
        <dbReference type="Proteomes" id="UP000053105"/>
    </source>
</evidence>
<proteinExistence type="predicted"/>
<dbReference type="EMBL" id="KQ435894">
    <property type="protein sequence ID" value="KOX69355.1"/>
    <property type="molecule type" value="Genomic_DNA"/>
</dbReference>
<organism evidence="1 2">
    <name type="scientific">Melipona quadrifasciata</name>
    <dbReference type="NCBI Taxonomy" id="166423"/>
    <lineage>
        <taxon>Eukaryota</taxon>
        <taxon>Metazoa</taxon>
        <taxon>Ecdysozoa</taxon>
        <taxon>Arthropoda</taxon>
        <taxon>Hexapoda</taxon>
        <taxon>Insecta</taxon>
        <taxon>Pterygota</taxon>
        <taxon>Neoptera</taxon>
        <taxon>Endopterygota</taxon>
        <taxon>Hymenoptera</taxon>
        <taxon>Apocrita</taxon>
        <taxon>Aculeata</taxon>
        <taxon>Apoidea</taxon>
        <taxon>Anthophila</taxon>
        <taxon>Apidae</taxon>
        <taxon>Melipona</taxon>
    </lineage>
</organism>
<evidence type="ECO:0000313" key="1">
    <source>
        <dbReference type="EMBL" id="KOX69355.1"/>
    </source>
</evidence>
<reference evidence="1 2" key="1">
    <citation type="submission" date="2015-07" db="EMBL/GenBank/DDBJ databases">
        <title>The genome of Melipona quadrifasciata.</title>
        <authorList>
            <person name="Pan H."/>
            <person name="Kapheim K."/>
        </authorList>
    </citation>
    <scope>NUCLEOTIDE SEQUENCE [LARGE SCALE GENOMIC DNA]</scope>
    <source>
        <strain evidence="1">0111107301</strain>
        <tissue evidence="1">Whole body</tissue>
    </source>
</reference>
<name>A0A0M8ZR05_9HYME</name>
<keyword evidence="2" id="KW-1185">Reference proteome</keyword>
<dbReference type="Proteomes" id="UP000053105">
    <property type="component" value="Unassembled WGS sequence"/>
</dbReference>
<gene>
    <name evidence="1" type="ORF">WN51_06355</name>
</gene>
<protein>
    <submittedName>
        <fullName evidence="1">Uncharacterized protein</fullName>
    </submittedName>
</protein>
<accession>A0A0M8ZR05</accession>
<sequence>MHSGWIRRRRSVFSRCPLAERWREGPLRTKRVISPRWIGRLGGAFATRVD</sequence>